<accession>A0A916ZDL0</accession>
<reference evidence="3" key="2">
    <citation type="submission" date="2020-09" db="EMBL/GenBank/DDBJ databases">
        <authorList>
            <person name="Sun Q."/>
            <person name="Zhou Y."/>
        </authorList>
    </citation>
    <scope>NUCLEOTIDE SEQUENCE</scope>
    <source>
        <strain evidence="3">CGMCC 1.15367</strain>
    </source>
</reference>
<evidence type="ECO:0000256" key="1">
    <source>
        <dbReference type="SAM" id="MobiDB-lite"/>
    </source>
</evidence>
<keyword evidence="4" id="KW-1185">Reference proteome</keyword>
<comment type="caution">
    <text evidence="3">The sequence shown here is derived from an EMBL/GenBank/DDBJ whole genome shotgun (WGS) entry which is preliminary data.</text>
</comment>
<proteinExistence type="predicted"/>
<dbReference type="Proteomes" id="UP000644699">
    <property type="component" value="Unassembled WGS sequence"/>
</dbReference>
<dbReference type="RefSeq" id="WP_188906744.1">
    <property type="nucleotide sequence ID" value="NZ_BMIQ01000001.1"/>
</dbReference>
<sequence>MARQSPQLAIDNTGGARGGGHLPPAGGGGNYDDMEPRVAKLENDMTDIKVLLGKIETRLDSIDRNMATKLDLSESERRINERIGTVDGRVSKLEGSLESKLGYWQFVGTGLVMASLTVGALGLLIRWFGVAAGTSP</sequence>
<keyword evidence="2" id="KW-1133">Transmembrane helix</keyword>
<feature type="transmembrane region" description="Helical" evidence="2">
    <location>
        <begin position="101"/>
        <end position="128"/>
    </location>
</feature>
<organism evidence="3 4">
    <name type="scientific">Aureimonas endophytica</name>
    <dbReference type="NCBI Taxonomy" id="2027858"/>
    <lineage>
        <taxon>Bacteria</taxon>
        <taxon>Pseudomonadati</taxon>
        <taxon>Pseudomonadota</taxon>
        <taxon>Alphaproteobacteria</taxon>
        <taxon>Hyphomicrobiales</taxon>
        <taxon>Aurantimonadaceae</taxon>
        <taxon>Aureimonas</taxon>
    </lineage>
</organism>
<dbReference type="EMBL" id="BMIQ01000001">
    <property type="protein sequence ID" value="GGD90241.1"/>
    <property type="molecule type" value="Genomic_DNA"/>
</dbReference>
<evidence type="ECO:0000313" key="4">
    <source>
        <dbReference type="Proteomes" id="UP000644699"/>
    </source>
</evidence>
<evidence type="ECO:0000313" key="3">
    <source>
        <dbReference type="EMBL" id="GGD90241.1"/>
    </source>
</evidence>
<keyword evidence="2" id="KW-0812">Transmembrane</keyword>
<evidence type="ECO:0000256" key="2">
    <source>
        <dbReference type="SAM" id="Phobius"/>
    </source>
</evidence>
<feature type="compositionally biased region" description="Gly residues" evidence="1">
    <location>
        <begin position="15"/>
        <end position="30"/>
    </location>
</feature>
<gene>
    <name evidence="3" type="ORF">GCM10011390_06280</name>
</gene>
<name>A0A916ZDL0_9HYPH</name>
<feature type="region of interest" description="Disordered" evidence="1">
    <location>
        <begin position="1"/>
        <end position="35"/>
    </location>
</feature>
<dbReference type="AlphaFoldDB" id="A0A916ZDL0"/>
<reference evidence="3" key="1">
    <citation type="journal article" date="2014" name="Int. J. Syst. Evol. Microbiol.">
        <title>Complete genome sequence of Corynebacterium casei LMG S-19264T (=DSM 44701T), isolated from a smear-ripened cheese.</title>
        <authorList>
            <consortium name="US DOE Joint Genome Institute (JGI-PGF)"/>
            <person name="Walter F."/>
            <person name="Albersmeier A."/>
            <person name="Kalinowski J."/>
            <person name="Ruckert C."/>
        </authorList>
    </citation>
    <scope>NUCLEOTIDE SEQUENCE</scope>
    <source>
        <strain evidence="3">CGMCC 1.15367</strain>
    </source>
</reference>
<keyword evidence="2" id="KW-0472">Membrane</keyword>
<protein>
    <submittedName>
        <fullName evidence="3">Uncharacterized protein</fullName>
    </submittedName>
</protein>